<feature type="compositionally biased region" description="Basic and acidic residues" evidence="1">
    <location>
        <begin position="37"/>
        <end position="47"/>
    </location>
</feature>
<dbReference type="AlphaFoldDB" id="A0A6J5XFJ2"/>
<protein>
    <submittedName>
        <fullName evidence="2">Uncharacterized protein</fullName>
    </submittedName>
</protein>
<organism evidence="2 3">
    <name type="scientific">Prunus armeniaca</name>
    <name type="common">Apricot</name>
    <name type="synonym">Armeniaca vulgaris</name>
    <dbReference type="NCBI Taxonomy" id="36596"/>
    <lineage>
        <taxon>Eukaryota</taxon>
        <taxon>Viridiplantae</taxon>
        <taxon>Streptophyta</taxon>
        <taxon>Embryophyta</taxon>
        <taxon>Tracheophyta</taxon>
        <taxon>Spermatophyta</taxon>
        <taxon>Magnoliopsida</taxon>
        <taxon>eudicotyledons</taxon>
        <taxon>Gunneridae</taxon>
        <taxon>Pentapetalae</taxon>
        <taxon>rosids</taxon>
        <taxon>fabids</taxon>
        <taxon>Rosales</taxon>
        <taxon>Rosaceae</taxon>
        <taxon>Amygdaloideae</taxon>
        <taxon>Amygdaleae</taxon>
        <taxon>Prunus</taxon>
    </lineage>
</organism>
<evidence type="ECO:0000256" key="1">
    <source>
        <dbReference type="SAM" id="MobiDB-lite"/>
    </source>
</evidence>
<feature type="compositionally biased region" description="Acidic residues" evidence="1">
    <location>
        <begin position="1"/>
        <end position="10"/>
    </location>
</feature>
<evidence type="ECO:0000313" key="2">
    <source>
        <dbReference type="EMBL" id="CAB4312610.1"/>
    </source>
</evidence>
<feature type="compositionally biased region" description="Polar residues" evidence="1">
    <location>
        <begin position="14"/>
        <end position="23"/>
    </location>
</feature>
<proteinExistence type="predicted"/>
<name>A0A6J5XFJ2_PRUAR</name>
<keyword evidence="3" id="KW-1185">Reference proteome</keyword>
<evidence type="ECO:0000313" key="3">
    <source>
        <dbReference type="Proteomes" id="UP000507245"/>
    </source>
</evidence>
<dbReference type="Proteomes" id="UP000507245">
    <property type="component" value="Unassembled WGS sequence"/>
</dbReference>
<accession>A0A6J5XFJ2</accession>
<gene>
    <name evidence="2" type="ORF">ORAREDHAP_LOCUS35110</name>
</gene>
<dbReference type="EMBL" id="CAEKKB010000006">
    <property type="protein sequence ID" value="CAB4312610.1"/>
    <property type="molecule type" value="Genomic_DNA"/>
</dbReference>
<sequence length="75" mass="8452">MNELDDFNEDDLQKTQSINYTGHQKQEIGLEETEFEPNERPEGEGKGTDLVSQLAAYASHFAGIMSANTSTRERM</sequence>
<feature type="region of interest" description="Disordered" evidence="1">
    <location>
        <begin position="1"/>
        <end position="48"/>
    </location>
</feature>
<reference evidence="3" key="1">
    <citation type="journal article" date="2020" name="Genome Biol.">
        <title>Gamete binning: chromosome-level and haplotype-resolved genome assembly enabled by high-throughput single-cell sequencing of gamete genomes.</title>
        <authorList>
            <person name="Campoy J.A."/>
            <person name="Sun H."/>
            <person name="Goel M."/>
            <person name="Jiao W.-B."/>
            <person name="Folz-Donahue K."/>
            <person name="Wang N."/>
            <person name="Rubio M."/>
            <person name="Liu C."/>
            <person name="Kukat C."/>
            <person name="Ruiz D."/>
            <person name="Huettel B."/>
            <person name="Schneeberger K."/>
        </authorList>
    </citation>
    <scope>NUCLEOTIDE SEQUENCE [LARGE SCALE GENOMIC DNA]</scope>
    <source>
        <strain evidence="3">cv. Rojo Pasion</strain>
    </source>
</reference>